<accession>A0A9Q4T167</accession>
<comment type="caution">
    <text evidence="1">The sequence shown here is derived from an EMBL/GenBank/DDBJ whole genome shotgun (WGS) entry which is preliminary data.</text>
</comment>
<dbReference type="Proteomes" id="UP000778262">
    <property type="component" value="Unassembled WGS sequence"/>
</dbReference>
<organism evidence="1 2">
    <name type="scientific">Cronobacter dublinensis</name>
    <dbReference type="NCBI Taxonomy" id="413497"/>
    <lineage>
        <taxon>Bacteria</taxon>
        <taxon>Pseudomonadati</taxon>
        <taxon>Pseudomonadota</taxon>
        <taxon>Gammaproteobacteria</taxon>
        <taxon>Enterobacterales</taxon>
        <taxon>Enterobacteriaceae</taxon>
        <taxon>Cronobacter</taxon>
    </lineage>
</organism>
<protein>
    <submittedName>
        <fullName evidence="1">DUF2684 family protein</fullName>
    </submittedName>
</protein>
<proteinExistence type="predicted"/>
<evidence type="ECO:0000313" key="2">
    <source>
        <dbReference type="Proteomes" id="UP000778262"/>
    </source>
</evidence>
<evidence type="ECO:0000313" key="1">
    <source>
        <dbReference type="EMBL" id="NCH86987.1"/>
    </source>
</evidence>
<sequence>MCWCHLRRKFCGHAGKHTGRLSVNRYRWINIWMAILG</sequence>
<reference evidence="1" key="1">
    <citation type="submission" date="2018-11" db="EMBL/GenBank/DDBJ databases">
        <title>Genomics analysis of Putative Virulence Factors on Adhesion and Cytotoxicity for Cronobacter spp.</title>
        <authorList>
            <person name="Cui J."/>
        </authorList>
    </citation>
    <scope>NUCLEOTIDE SEQUENCE</scope>
    <source>
        <strain evidence="1">SD69</strain>
    </source>
</reference>
<dbReference type="AlphaFoldDB" id="A0A9Q4T167"/>
<gene>
    <name evidence="1" type="ORF">EHJ13_05925</name>
</gene>
<name>A0A9Q4T167_9ENTR</name>
<dbReference type="AntiFam" id="ANF00069">
    <property type="entry name" value="Translation of predicted DNA regulatory sequence"/>
</dbReference>
<dbReference type="EMBL" id="RPBY01000002">
    <property type="protein sequence ID" value="NCH86987.1"/>
    <property type="molecule type" value="Genomic_DNA"/>
</dbReference>